<geneLocation type="plasmid" evidence="2">
    <name>unnamed1</name>
</geneLocation>
<evidence type="ECO:0000313" key="3">
    <source>
        <dbReference type="Proteomes" id="UP000309061"/>
    </source>
</evidence>
<keyword evidence="2" id="KW-0614">Plasmid</keyword>
<keyword evidence="3" id="KW-1185">Reference proteome</keyword>
<accession>A0A6B8KIS6</accession>
<dbReference type="AlphaFoldDB" id="A0A6B8KIS6"/>
<feature type="transmembrane region" description="Helical" evidence="1">
    <location>
        <begin position="198"/>
        <end position="215"/>
    </location>
</feature>
<protein>
    <submittedName>
        <fullName evidence="2">Uncharacterized protein</fullName>
    </submittedName>
</protein>
<dbReference type="OrthoDB" id="2083198at2"/>
<sequence>MIKIDAYTGMARVIPAFIIALPLALICYTWMPDSFAVLEGGLGKTLSKGALASGLFAAVAFVVSQATRDAGKRLEARLWPEWDGSPSVRFLRHRDAAIDAVTKCRFHKRLVELGTVPSMPKLNDENLDPTGSDAFYRSASDWLRAKTRDEKKFNLIFKENVNYGFQRNLLGCKPIGLAICAISAGSIGLAIYLGKLPFLEAGVTVIVALFLLTAVNESSLRRISDDYAKRLLEAIDQIEPAKTIAARSNAPNQAAKKTAPAEV</sequence>
<gene>
    <name evidence="2" type="ORF">H2LOC_021045</name>
</gene>
<proteinExistence type="predicted"/>
<evidence type="ECO:0000256" key="1">
    <source>
        <dbReference type="SAM" id="Phobius"/>
    </source>
</evidence>
<dbReference type="KEGG" id="mhey:H2LOC_021045"/>
<feature type="transmembrane region" description="Helical" evidence="1">
    <location>
        <begin position="175"/>
        <end position="192"/>
    </location>
</feature>
<keyword evidence="1" id="KW-0812">Transmembrane</keyword>
<reference evidence="2 3" key="1">
    <citation type="submission" date="2019-11" db="EMBL/GenBank/DDBJ databases">
        <title>The genome sequence of Methylocystis heyeri.</title>
        <authorList>
            <person name="Oshkin I.Y."/>
            <person name="Miroshnikov K."/>
            <person name="Dedysh S.N."/>
        </authorList>
    </citation>
    <scope>NUCLEOTIDE SEQUENCE [LARGE SCALE GENOMIC DNA]</scope>
    <source>
        <strain evidence="2 3">H2</strain>
        <plasmid evidence="2 3">unnamed1</plasmid>
    </source>
</reference>
<dbReference type="RefSeq" id="WP_136498198.1">
    <property type="nucleotide sequence ID" value="NZ_CP046053.1"/>
</dbReference>
<dbReference type="EMBL" id="CP046053">
    <property type="protein sequence ID" value="QGM48274.1"/>
    <property type="molecule type" value="Genomic_DNA"/>
</dbReference>
<feature type="transmembrane region" description="Helical" evidence="1">
    <location>
        <begin position="12"/>
        <end position="31"/>
    </location>
</feature>
<dbReference type="Proteomes" id="UP000309061">
    <property type="component" value="Plasmid unnamed1"/>
</dbReference>
<keyword evidence="1" id="KW-0472">Membrane</keyword>
<evidence type="ECO:0000313" key="2">
    <source>
        <dbReference type="EMBL" id="QGM48274.1"/>
    </source>
</evidence>
<organism evidence="2 3">
    <name type="scientific">Methylocystis heyeri</name>
    <dbReference type="NCBI Taxonomy" id="391905"/>
    <lineage>
        <taxon>Bacteria</taxon>
        <taxon>Pseudomonadati</taxon>
        <taxon>Pseudomonadota</taxon>
        <taxon>Alphaproteobacteria</taxon>
        <taxon>Hyphomicrobiales</taxon>
        <taxon>Methylocystaceae</taxon>
        <taxon>Methylocystis</taxon>
    </lineage>
</organism>
<feature type="transmembrane region" description="Helical" evidence="1">
    <location>
        <begin position="51"/>
        <end position="67"/>
    </location>
</feature>
<keyword evidence="1" id="KW-1133">Transmembrane helix</keyword>
<name>A0A6B8KIS6_9HYPH</name>